<dbReference type="InterPro" id="IPR029063">
    <property type="entry name" value="SAM-dependent_MTases_sf"/>
</dbReference>
<dbReference type="OrthoDB" id="9786494at2"/>
<dbReference type="AlphaFoldDB" id="A0A401XII3"/>
<dbReference type="Pfam" id="PF05430">
    <property type="entry name" value="Methyltransf_30"/>
    <property type="match status" value="1"/>
</dbReference>
<proteinExistence type="predicted"/>
<dbReference type="PANTHER" id="PTHR39963">
    <property type="entry name" value="SLL0983 PROTEIN"/>
    <property type="match status" value="1"/>
</dbReference>
<evidence type="ECO:0000313" key="2">
    <source>
        <dbReference type="EMBL" id="GCD76816.1"/>
    </source>
</evidence>
<sequence length="222" mass="25393">MFQLAETKDGSSTLINTHLQQSYHSMHGAIQESMHVFIKEGLLYYLEKFPKENLHIFEMGYGTGLNAVLTFLETLKRQLLVDYKAVDLFPIDAETAKKLNYIDLLGLDEVQFTAFHTFNAESFSRVSENFKIELIHTAFENFHPEANCIDLIYFDAFSPSAQPELWTVEAMGKCFEMLRTPGVWVTYSAKGDVRRALKEVGFQVEKIPGPPGKREMLRALKI</sequence>
<keyword evidence="3" id="KW-1185">Reference proteome</keyword>
<gene>
    <name evidence="2" type="ORF">JCM31826_02980</name>
</gene>
<dbReference type="GO" id="GO:0004808">
    <property type="term" value="F:tRNA (5-methylaminomethyl-2-thiouridylate)(34)-methyltransferase activity"/>
    <property type="evidence" value="ECO:0007669"/>
    <property type="project" value="InterPro"/>
</dbReference>
<dbReference type="EMBL" id="BHZE01000002">
    <property type="protein sequence ID" value="GCD76816.1"/>
    <property type="molecule type" value="Genomic_DNA"/>
</dbReference>
<reference evidence="2 3" key="1">
    <citation type="submission" date="2018-11" db="EMBL/GenBank/DDBJ databases">
        <title>Schleiferia aggregans sp. nov., a moderately thermophilic heterotrophic bacterium isolated from microbial mats at a terrestrial hot spring.</title>
        <authorList>
            <person name="Iino T."/>
            <person name="Ohkuma M."/>
            <person name="Haruta S."/>
        </authorList>
    </citation>
    <scope>NUCLEOTIDE SEQUENCE [LARGE SCALE GENOMIC DNA]</scope>
    <source>
        <strain evidence="2 3">LA</strain>
    </source>
</reference>
<dbReference type="RefSeq" id="WP_124396886.1">
    <property type="nucleotide sequence ID" value="NZ_BHZE01000002.1"/>
</dbReference>
<dbReference type="GO" id="GO:0016645">
    <property type="term" value="F:oxidoreductase activity, acting on the CH-NH group of donors"/>
    <property type="evidence" value="ECO:0007669"/>
    <property type="project" value="InterPro"/>
</dbReference>
<organism evidence="2 3">
    <name type="scientific">Thermaurantimonas aggregans</name>
    <dbReference type="NCBI Taxonomy" id="2173829"/>
    <lineage>
        <taxon>Bacteria</taxon>
        <taxon>Pseudomonadati</taxon>
        <taxon>Bacteroidota</taxon>
        <taxon>Flavobacteriia</taxon>
        <taxon>Flavobacteriales</taxon>
        <taxon>Schleiferiaceae</taxon>
        <taxon>Thermaurantimonas</taxon>
    </lineage>
</organism>
<dbReference type="Proteomes" id="UP000286715">
    <property type="component" value="Unassembled WGS sequence"/>
</dbReference>
<dbReference type="PANTHER" id="PTHR39963:SF1">
    <property type="entry name" value="MNMC-LIKE METHYLTRANSFERASE DOMAIN-CONTAINING PROTEIN"/>
    <property type="match status" value="1"/>
</dbReference>
<protein>
    <recommendedName>
        <fullName evidence="1">MnmC-like methyltransferase domain-containing protein</fullName>
    </recommendedName>
</protein>
<evidence type="ECO:0000259" key="1">
    <source>
        <dbReference type="Pfam" id="PF05430"/>
    </source>
</evidence>
<dbReference type="Gene3D" id="3.40.50.150">
    <property type="entry name" value="Vaccinia Virus protein VP39"/>
    <property type="match status" value="1"/>
</dbReference>
<dbReference type="InterPro" id="IPR047785">
    <property type="entry name" value="tRNA_MNMC2"/>
</dbReference>
<evidence type="ECO:0000313" key="3">
    <source>
        <dbReference type="Proteomes" id="UP000286715"/>
    </source>
</evidence>
<dbReference type="NCBIfam" id="NF033855">
    <property type="entry name" value="tRNA_MNMC2"/>
    <property type="match status" value="1"/>
</dbReference>
<feature type="domain" description="MnmC-like methyltransferase" evidence="1">
    <location>
        <begin position="128"/>
        <end position="221"/>
    </location>
</feature>
<dbReference type="InterPro" id="IPR008471">
    <property type="entry name" value="MnmC-like_methylTransf"/>
</dbReference>
<dbReference type="SUPFAM" id="SSF53335">
    <property type="entry name" value="S-adenosyl-L-methionine-dependent methyltransferases"/>
    <property type="match status" value="1"/>
</dbReference>
<name>A0A401XII3_9FLAO</name>
<accession>A0A401XII3</accession>
<comment type="caution">
    <text evidence="2">The sequence shown here is derived from an EMBL/GenBank/DDBJ whole genome shotgun (WGS) entry which is preliminary data.</text>
</comment>